<feature type="chain" id="PRO_5047427170" evidence="2">
    <location>
        <begin position="29"/>
        <end position="114"/>
    </location>
</feature>
<feature type="region of interest" description="Disordered" evidence="1">
    <location>
        <begin position="82"/>
        <end position="114"/>
    </location>
</feature>
<feature type="compositionally biased region" description="Polar residues" evidence="1">
    <location>
        <begin position="82"/>
        <end position="98"/>
    </location>
</feature>
<dbReference type="Gene3D" id="2.160.20.10">
    <property type="entry name" value="Single-stranded right-handed beta-helix, Pectin lyase-like"/>
    <property type="match status" value="1"/>
</dbReference>
<gene>
    <name evidence="4" type="ORF">HK414_18340</name>
</gene>
<dbReference type="InterPro" id="IPR008638">
    <property type="entry name" value="FhaB/CdiA-like_TPS"/>
</dbReference>
<dbReference type="InterPro" id="IPR011050">
    <property type="entry name" value="Pectin_lyase_fold/virulence"/>
</dbReference>
<evidence type="ECO:0000259" key="3">
    <source>
        <dbReference type="Pfam" id="PF05860"/>
    </source>
</evidence>
<reference evidence="4 5" key="1">
    <citation type="submission" date="2020-05" db="EMBL/GenBank/DDBJ databases">
        <title>Ramlibacter rhizophilus sp. nov., isolated from rhizosphere soil of national flower Mugunghwa from South Korea.</title>
        <authorList>
            <person name="Zheng-Fei Y."/>
            <person name="Huan T."/>
        </authorList>
    </citation>
    <scope>NUCLEOTIDE SEQUENCE [LARGE SCALE GENOMIC DNA]</scope>
    <source>
        <strain evidence="4 5">H242</strain>
    </source>
</reference>
<evidence type="ECO:0000313" key="5">
    <source>
        <dbReference type="Proteomes" id="UP000500826"/>
    </source>
</evidence>
<evidence type="ECO:0000313" key="4">
    <source>
        <dbReference type="EMBL" id="QJW84849.1"/>
    </source>
</evidence>
<keyword evidence="2" id="KW-0732">Signal</keyword>
<feature type="signal peptide" evidence="2">
    <location>
        <begin position="1"/>
        <end position="28"/>
    </location>
</feature>
<accession>A0ABX6P486</accession>
<evidence type="ECO:0000256" key="1">
    <source>
        <dbReference type="SAM" id="MobiDB-lite"/>
    </source>
</evidence>
<dbReference type="EMBL" id="CP053418">
    <property type="protein sequence ID" value="QJW84849.1"/>
    <property type="molecule type" value="Genomic_DNA"/>
</dbReference>
<protein>
    <submittedName>
        <fullName evidence="4">Filamentous hemagglutinin N-terminal domain-containing protein</fullName>
    </submittedName>
</protein>
<dbReference type="Proteomes" id="UP000500826">
    <property type="component" value="Chromosome"/>
</dbReference>
<proteinExistence type="predicted"/>
<feature type="domain" description="Filamentous haemagglutinin FhaB/tRNA nuclease CdiA-like TPS" evidence="3">
    <location>
        <begin position="36"/>
        <end position="111"/>
    </location>
</feature>
<feature type="compositionally biased region" description="Polar residues" evidence="1">
    <location>
        <begin position="105"/>
        <end position="114"/>
    </location>
</feature>
<organism evidence="4 5">
    <name type="scientific">Ramlibacter terrae</name>
    <dbReference type="NCBI Taxonomy" id="2732511"/>
    <lineage>
        <taxon>Bacteria</taxon>
        <taxon>Pseudomonadati</taxon>
        <taxon>Pseudomonadota</taxon>
        <taxon>Betaproteobacteria</taxon>
        <taxon>Burkholderiales</taxon>
        <taxon>Comamonadaceae</taxon>
        <taxon>Ramlibacter</taxon>
    </lineage>
</organism>
<dbReference type="NCBIfam" id="TIGR01901">
    <property type="entry name" value="adhes_NPXG"/>
    <property type="match status" value="1"/>
</dbReference>
<dbReference type="InterPro" id="IPR012334">
    <property type="entry name" value="Pectin_lyas_fold"/>
</dbReference>
<name>A0ABX6P486_9BURK</name>
<sequence>MKSKNVPALRLTSLAAAALIALPLGAAAQPKNAAATAVHGGVQLQQNGKNLLVTTRNGDGTSHSVIDWRSFSVHRGATTHFAQPSADSTSINRVTGNAPSHIPGTLSSNGRLVW</sequence>
<dbReference type="Pfam" id="PF05860">
    <property type="entry name" value="TPS"/>
    <property type="match status" value="1"/>
</dbReference>
<keyword evidence="5" id="KW-1185">Reference proteome</keyword>
<evidence type="ECO:0000256" key="2">
    <source>
        <dbReference type="SAM" id="SignalP"/>
    </source>
</evidence>
<dbReference type="SUPFAM" id="SSF51126">
    <property type="entry name" value="Pectin lyase-like"/>
    <property type="match status" value="1"/>
</dbReference>